<protein>
    <submittedName>
        <fullName evidence="1">Putative incF replication protein RepA3</fullName>
    </submittedName>
</protein>
<keyword evidence="1" id="KW-0614">Plasmid</keyword>
<dbReference type="EMBL" id="MT875328">
    <property type="protein sequence ID" value="QPL19189.1"/>
    <property type="molecule type" value="Genomic_DNA"/>
</dbReference>
<name>A0A7T0Q927_KLEPN</name>
<organism evidence="1">
    <name type="scientific">Klebsiella pneumoniae</name>
    <dbReference type="NCBI Taxonomy" id="573"/>
    <lineage>
        <taxon>Bacteria</taxon>
        <taxon>Pseudomonadati</taxon>
        <taxon>Pseudomonadota</taxon>
        <taxon>Gammaproteobacteria</taxon>
        <taxon>Enterobacterales</taxon>
        <taxon>Enterobacteriaceae</taxon>
        <taxon>Klebsiella/Raoultella group</taxon>
        <taxon>Klebsiella</taxon>
        <taxon>Klebsiella pneumoniae complex</taxon>
    </lineage>
</organism>
<geneLocation type="plasmid" evidence="1">
    <name>pHS2953-KPC</name>
</geneLocation>
<gene>
    <name evidence="1" type="primary">repA3</name>
</gene>
<sequence length="102" mass="11767">MCHMNGEIKTGGEAYRLFHQFFAKLQRSGTFTGCKHRIRVLYLAVISLLKISHTILHLCCTEGVSTERSLELFRAYNYTPRIEQQLLCSFLLAPVIFLTRQS</sequence>
<dbReference type="AlphaFoldDB" id="A0A7T0Q927"/>
<reference evidence="1" key="1">
    <citation type="submission" date="2020-08" db="EMBL/GenBank/DDBJ databases">
        <authorList>
            <person name="Shi Q."/>
        </authorList>
    </citation>
    <scope>NUCLEOTIDE SEQUENCE</scope>
    <source>
        <strain evidence="1">HS2953</strain>
        <plasmid evidence="1">pHS2953-KPC</plasmid>
    </source>
</reference>
<accession>A0A7T0Q927</accession>
<proteinExistence type="predicted"/>
<evidence type="ECO:0000313" key="1">
    <source>
        <dbReference type="EMBL" id="QPL19189.1"/>
    </source>
</evidence>